<sequence length="54" mass="5563">MVIQKTPDEIELMARAGAVLAEVPTVAITEAGPRVLTARPAESHLLPGSLAAEA</sequence>
<proteinExistence type="predicted"/>
<reference evidence="2" key="1">
    <citation type="submission" date="2016-06" db="EMBL/GenBank/DDBJ databases">
        <authorList>
            <person name="Varghese N."/>
            <person name="Submissions Spin"/>
        </authorList>
    </citation>
    <scope>NUCLEOTIDE SEQUENCE [LARGE SCALE GENOMIC DNA]</scope>
    <source>
        <strain evidence="2">DSM 43819</strain>
    </source>
</reference>
<gene>
    <name evidence="1" type="ORF">GA0070613_0964</name>
</gene>
<dbReference type="Proteomes" id="UP000198221">
    <property type="component" value="Chromosome I"/>
</dbReference>
<dbReference type="AlphaFoldDB" id="A0A1C5H8M4"/>
<dbReference type="EMBL" id="LT607754">
    <property type="protein sequence ID" value="SCG42247.1"/>
    <property type="molecule type" value="Genomic_DNA"/>
</dbReference>
<evidence type="ECO:0000313" key="1">
    <source>
        <dbReference type="EMBL" id="SCG42247.1"/>
    </source>
</evidence>
<keyword evidence="2" id="KW-1185">Reference proteome</keyword>
<accession>A0A1C5H8M4</accession>
<evidence type="ECO:0000313" key="2">
    <source>
        <dbReference type="Proteomes" id="UP000198221"/>
    </source>
</evidence>
<dbReference type="RefSeq" id="WP_157746273.1">
    <property type="nucleotide sequence ID" value="NZ_LT607754.1"/>
</dbReference>
<protein>
    <submittedName>
        <fullName evidence="1">Uncharacterized protein</fullName>
    </submittedName>
</protein>
<name>A0A1C5H8M4_9ACTN</name>
<organism evidence="1 2">
    <name type="scientific">Micromonospora inositola</name>
    <dbReference type="NCBI Taxonomy" id="47865"/>
    <lineage>
        <taxon>Bacteria</taxon>
        <taxon>Bacillati</taxon>
        <taxon>Actinomycetota</taxon>
        <taxon>Actinomycetes</taxon>
        <taxon>Micromonosporales</taxon>
        <taxon>Micromonosporaceae</taxon>
        <taxon>Micromonospora</taxon>
    </lineage>
</organism>